<dbReference type="OMA" id="EHSCSQW"/>
<reference evidence="2" key="1">
    <citation type="submission" date="2015-04" db="UniProtKB">
        <authorList>
            <consortium name="EnsemblPlants"/>
        </authorList>
    </citation>
    <scope>IDENTIFICATION</scope>
    <source>
        <strain evidence="2">SL10</strain>
    </source>
</reference>
<evidence type="ECO:0000313" key="3">
    <source>
        <dbReference type="Proteomes" id="UP000006591"/>
    </source>
</evidence>
<protein>
    <submittedName>
        <fullName evidence="2">Uncharacterized protein</fullName>
    </submittedName>
</protein>
<accession>A0A0E0H6F7</accession>
<dbReference type="EnsemblPlants" id="ONIVA04G25490.1">
    <property type="protein sequence ID" value="ONIVA04G25490.1"/>
    <property type="gene ID" value="ONIVA04G25490"/>
</dbReference>
<feature type="region of interest" description="Disordered" evidence="1">
    <location>
        <begin position="1"/>
        <end position="29"/>
    </location>
</feature>
<proteinExistence type="predicted"/>
<reference evidence="2" key="2">
    <citation type="submission" date="2018-04" db="EMBL/GenBank/DDBJ databases">
        <title>OnivRS2 (Oryza nivara Reference Sequence Version 2).</title>
        <authorList>
            <person name="Zhang J."/>
            <person name="Kudrna D."/>
            <person name="Lee S."/>
            <person name="Talag J."/>
            <person name="Rajasekar S."/>
            <person name="Welchert J."/>
            <person name="Hsing Y.-I."/>
            <person name="Wing R.A."/>
        </authorList>
    </citation>
    <scope>NUCLEOTIDE SEQUENCE [LARGE SCALE GENOMIC DNA]</scope>
    <source>
        <strain evidence="2">SL10</strain>
    </source>
</reference>
<keyword evidence="3" id="KW-1185">Reference proteome</keyword>
<dbReference type="Proteomes" id="UP000006591">
    <property type="component" value="Chromosome 4"/>
</dbReference>
<evidence type="ECO:0000313" key="2">
    <source>
        <dbReference type="EnsemblPlants" id="ONIVA04G25490.1"/>
    </source>
</evidence>
<dbReference type="HOGENOM" id="CLU_071473_0_0_1"/>
<organism evidence="2">
    <name type="scientific">Oryza nivara</name>
    <name type="common">Indian wild rice</name>
    <name type="synonym">Oryza sativa f. spontanea</name>
    <dbReference type="NCBI Taxonomy" id="4536"/>
    <lineage>
        <taxon>Eukaryota</taxon>
        <taxon>Viridiplantae</taxon>
        <taxon>Streptophyta</taxon>
        <taxon>Embryophyta</taxon>
        <taxon>Tracheophyta</taxon>
        <taxon>Spermatophyta</taxon>
        <taxon>Magnoliopsida</taxon>
        <taxon>Liliopsida</taxon>
        <taxon>Poales</taxon>
        <taxon>Poaceae</taxon>
        <taxon>BOP clade</taxon>
        <taxon>Oryzoideae</taxon>
        <taxon>Oryzeae</taxon>
        <taxon>Oryzinae</taxon>
        <taxon>Oryza</taxon>
    </lineage>
</organism>
<sequence>MGGEKGVGWRGKARQRRPPADVAPNDWKRSRHGLAHVRGVARVPTTTAIVFTGTREGWGFRLITLAKLLSRASASSRWPAPIPQAHSRPHRAAQKPMCSGVPELRLSFAEANARLRRIVFEVNSIYSMLRSHRPRCMRPFPQRLPLPSFLFAASLLPTHRQVPSSGFYLPPPPNNHHPSPCWSPVTTHLSRDSASGVLFSCMHEHSCSQWYSRVCLGVATYSISQLLEILSPIPTVYYLASRKELATKRELFDSPFTRLPRLSLDRTSRNPKRKELNWLARKEWIATLGELMVLD</sequence>
<dbReference type="AlphaFoldDB" id="A0A0E0H6F7"/>
<dbReference type="Gramene" id="ONIVA04G25490.1">
    <property type="protein sequence ID" value="ONIVA04G25490.1"/>
    <property type="gene ID" value="ONIVA04G25490"/>
</dbReference>
<evidence type="ECO:0000256" key="1">
    <source>
        <dbReference type="SAM" id="MobiDB-lite"/>
    </source>
</evidence>
<name>A0A0E0H6F7_ORYNI</name>